<feature type="domain" description="Fe2OG dioxygenase" evidence="2">
    <location>
        <begin position="175"/>
        <end position="277"/>
    </location>
</feature>
<evidence type="ECO:0000313" key="4">
    <source>
        <dbReference type="Proteomes" id="UP000278078"/>
    </source>
</evidence>
<dbReference type="AlphaFoldDB" id="A0A448BVI8"/>
<sequence>MNTKPKTASSPTLRAPVNLPAMPLESQVHQYPPIEMARSRLLESRLVFDHPDGFEQARRHGFFLLEVPARMDFCPGDLFVRNCFLPRAEGALSTYTGFKECQIPGAYQGYFDREHDQWENVYIERGNWSLIPEAVAALGVQMAELGIGVLRAVLAELDIPRAEWARLTSGLSEGQGHQMFGFNHFRASKPIRGSKFHRDSGWVTVLRSTEPGLIAYIDGQLRSINPLPGHLIINFGSSMEVLSEHLSRKVHANVHGVARTERASPDERYSYVVFLDSDLGGDIYRYGPAGAQKVQTVLEFAEQEVSRTYNDDILL</sequence>
<dbReference type="Proteomes" id="UP000278078">
    <property type="component" value="Chromosome"/>
</dbReference>
<keyword evidence="1" id="KW-0408">Iron</keyword>
<reference evidence="3 4" key="1">
    <citation type="submission" date="2018-12" db="EMBL/GenBank/DDBJ databases">
        <authorList>
            <consortium name="Pathogen Informatics"/>
        </authorList>
    </citation>
    <scope>NUCLEOTIDE SEQUENCE [LARGE SCALE GENOMIC DNA]</scope>
    <source>
        <strain evidence="3 4">NCTC10783</strain>
    </source>
</reference>
<evidence type="ECO:0000259" key="2">
    <source>
        <dbReference type="PROSITE" id="PS51471"/>
    </source>
</evidence>
<dbReference type="InterPro" id="IPR044861">
    <property type="entry name" value="IPNS-like_FE2OG_OXY"/>
</dbReference>
<comment type="similarity">
    <text evidence="1">Belongs to the iron/ascorbate-dependent oxidoreductase family.</text>
</comment>
<name>A0A448BVI8_PSEFL</name>
<dbReference type="PROSITE" id="PS51471">
    <property type="entry name" value="FE2OG_OXY"/>
    <property type="match status" value="1"/>
</dbReference>
<accession>A0A448BVI8</accession>
<dbReference type="Pfam" id="PF03171">
    <property type="entry name" value="2OG-FeII_Oxy"/>
    <property type="match status" value="1"/>
</dbReference>
<dbReference type="GO" id="GO:0046872">
    <property type="term" value="F:metal ion binding"/>
    <property type="evidence" value="ECO:0007669"/>
    <property type="project" value="UniProtKB-KW"/>
</dbReference>
<evidence type="ECO:0000313" key="3">
    <source>
        <dbReference type="EMBL" id="VEE49308.1"/>
    </source>
</evidence>
<protein>
    <recommendedName>
        <fullName evidence="2">Fe2OG dioxygenase domain-containing protein</fullName>
    </recommendedName>
</protein>
<dbReference type="InterPro" id="IPR027443">
    <property type="entry name" value="IPNS-like_sf"/>
</dbReference>
<evidence type="ECO:0000256" key="1">
    <source>
        <dbReference type="RuleBase" id="RU003682"/>
    </source>
</evidence>
<proteinExistence type="inferred from homology"/>
<dbReference type="Gene3D" id="2.60.120.330">
    <property type="entry name" value="B-lactam Antibiotic, Isopenicillin N Synthase, Chain"/>
    <property type="match status" value="1"/>
</dbReference>
<gene>
    <name evidence="3" type="ORF">NCTC10783_05253</name>
</gene>
<dbReference type="GO" id="GO:0016491">
    <property type="term" value="F:oxidoreductase activity"/>
    <property type="evidence" value="ECO:0007669"/>
    <property type="project" value="UniProtKB-KW"/>
</dbReference>
<dbReference type="SUPFAM" id="SSF51197">
    <property type="entry name" value="Clavaminate synthase-like"/>
    <property type="match status" value="1"/>
</dbReference>
<keyword evidence="1" id="KW-0479">Metal-binding</keyword>
<dbReference type="EMBL" id="LR134300">
    <property type="protein sequence ID" value="VEE49308.1"/>
    <property type="molecule type" value="Genomic_DNA"/>
</dbReference>
<dbReference type="InterPro" id="IPR005123">
    <property type="entry name" value="Oxoglu/Fe-dep_dioxygenase_dom"/>
</dbReference>
<keyword evidence="1" id="KW-0560">Oxidoreductase</keyword>
<organism evidence="3 4">
    <name type="scientific">Pseudomonas fluorescens</name>
    <dbReference type="NCBI Taxonomy" id="294"/>
    <lineage>
        <taxon>Bacteria</taxon>
        <taxon>Pseudomonadati</taxon>
        <taxon>Pseudomonadota</taxon>
        <taxon>Gammaproteobacteria</taxon>
        <taxon>Pseudomonadales</taxon>
        <taxon>Pseudomonadaceae</taxon>
        <taxon>Pseudomonas</taxon>
    </lineage>
</organism>